<keyword evidence="3 5" id="KW-0067">ATP-binding</keyword>
<dbReference type="SUPFAM" id="SSF52540">
    <property type="entry name" value="P-loop containing nucleoside triphosphate hydrolases"/>
    <property type="match status" value="1"/>
</dbReference>
<dbReference type="Gene3D" id="1.10.8.60">
    <property type="match status" value="1"/>
</dbReference>
<accession>A0A7T8HIB3</accession>
<dbReference type="GO" id="GO:0005524">
    <property type="term" value="F:ATP binding"/>
    <property type="evidence" value="ECO:0007669"/>
    <property type="project" value="UniProtKB-KW"/>
</dbReference>
<evidence type="ECO:0000256" key="3">
    <source>
        <dbReference type="ARBA" id="ARBA00022840"/>
    </source>
</evidence>
<sequence length="77" mass="8943">EVDSILCRRREGEHEASRRLKNEFFSSFDSIVGNDDQRVLLIAATNRPQELDDAAIRRFTKKLLVPMPDKDTRRSVL</sequence>
<dbReference type="Pfam" id="PF00004">
    <property type="entry name" value="AAA"/>
    <property type="match status" value="1"/>
</dbReference>
<keyword evidence="2 5" id="KW-0547">Nucleotide-binding</keyword>
<evidence type="ECO:0000256" key="1">
    <source>
        <dbReference type="ARBA" id="ARBA00022701"/>
    </source>
</evidence>
<dbReference type="Proteomes" id="UP000595437">
    <property type="component" value="Chromosome 7"/>
</dbReference>
<keyword evidence="4" id="KW-0413">Isomerase</keyword>
<proteinExistence type="inferred from homology"/>
<evidence type="ECO:0000259" key="6">
    <source>
        <dbReference type="Pfam" id="PF00004"/>
    </source>
</evidence>
<dbReference type="OrthoDB" id="10251136at2759"/>
<dbReference type="GO" id="GO:0005874">
    <property type="term" value="C:microtubule"/>
    <property type="evidence" value="ECO:0007669"/>
    <property type="project" value="UniProtKB-KW"/>
</dbReference>
<dbReference type="InterPro" id="IPR050304">
    <property type="entry name" value="MT-severing_AAA_ATPase"/>
</dbReference>
<dbReference type="AlphaFoldDB" id="A0A7T8HIB3"/>
<evidence type="ECO:0000256" key="5">
    <source>
        <dbReference type="RuleBase" id="RU003651"/>
    </source>
</evidence>
<comment type="similarity">
    <text evidence="5">Belongs to the AAA ATPase family.</text>
</comment>
<name>A0A7T8HIB3_CALRO</name>
<feature type="non-terminal residue" evidence="7">
    <location>
        <position position="1"/>
    </location>
</feature>
<dbReference type="GO" id="GO:0016887">
    <property type="term" value="F:ATP hydrolysis activity"/>
    <property type="evidence" value="ECO:0007669"/>
    <property type="project" value="InterPro"/>
</dbReference>
<reference evidence="8" key="1">
    <citation type="submission" date="2021-01" db="EMBL/GenBank/DDBJ databases">
        <title>Caligus Genome Assembly.</title>
        <authorList>
            <person name="Gallardo-Escarate C."/>
        </authorList>
    </citation>
    <scope>NUCLEOTIDE SEQUENCE [LARGE SCALE GENOMIC DNA]</scope>
</reference>
<evidence type="ECO:0000256" key="4">
    <source>
        <dbReference type="ARBA" id="ARBA00023235"/>
    </source>
</evidence>
<dbReference type="EMBL" id="CP045896">
    <property type="protein sequence ID" value="QQP50614.1"/>
    <property type="molecule type" value="Genomic_DNA"/>
</dbReference>
<dbReference type="InterPro" id="IPR003959">
    <property type="entry name" value="ATPase_AAA_core"/>
</dbReference>
<dbReference type="PANTHER" id="PTHR23074">
    <property type="entry name" value="AAA DOMAIN-CONTAINING"/>
    <property type="match status" value="1"/>
</dbReference>
<evidence type="ECO:0000313" key="7">
    <source>
        <dbReference type="EMBL" id="QQP50614.1"/>
    </source>
</evidence>
<feature type="domain" description="ATPase AAA-type core" evidence="6">
    <location>
        <begin position="1"/>
        <end position="66"/>
    </location>
</feature>
<dbReference type="InterPro" id="IPR003960">
    <property type="entry name" value="ATPase_AAA_CS"/>
</dbReference>
<dbReference type="InterPro" id="IPR027417">
    <property type="entry name" value="P-loop_NTPase"/>
</dbReference>
<dbReference type="PROSITE" id="PS00674">
    <property type="entry name" value="AAA"/>
    <property type="match status" value="1"/>
</dbReference>
<evidence type="ECO:0000256" key="2">
    <source>
        <dbReference type="ARBA" id="ARBA00022741"/>
    </source>
</evidence>
<evidence type="ECO:0000313" key="8">
    <source>
        <dbReference type="Proteomes" id="UP000595437"/>
    </source>
</evidence>
<gene>
    <name evidence="7" type="ORF">FKW44_011664</name>
</gene>
<dbReference type="Gene3D" id="3.40.50.300">
    <property type="entry name" value="P-loop containing nucleotide triphosphate hydrolases"/>
    <property type="match status" value="1"/>
</dbReference>
<keyword evidence="8" id="KW-1185">Reference proteome</keyword>
<protein>
    <submittedName>
        <fullName evidence="7">Spastinlike</fullName>
    </submittedName>
</protein>
<organism evidence="7 8">
    <name type="scientific">Caligus rogercresseyi</name>
    <name type="common">Sea louse</name>
    <dbReference type="NCBI Taxonomy" id="217165"/>
    <lineage>
        <taxon>Eukaryota</taxon>
        <taxon>Metazoa</taxon>
        <taxon>Ecdysozoa</taxon>
        <taxon>Arthropoda</taxon>
        <taxon>Crustacea</taxon>
        <taxon>Multicrustacea</taxon>
        <taxon>Hexanauplia</taxon>
        <taxon>Copepoda</taxon>
        <taxon>Siphonostomatoida</taxon>
        <taxon>Caligidae</taxon>
        <taxon>Caligus</taxon>
    </lineage>
</organism>
<keyword evidence="1" id="KW-0493">Microtubule</keyword>
<feature type="non-terminal residue" evidence="7">
    <location>
        <position position="77"/>
    </location>
</feature>
<dbReference type="PANTHER" id="PTHR23074:SF86">
    <property type="entry name" value="SPASTIN"/>
    <property type="match status" value="1"/>
</dbReference>
<dbReference type="GO" id="GO:0016853">
    <property type="term" value="F:isomerase activity"/>
    <property type="evidence" value="ECO:0007669"/>
    <property type="project" value="UniProtKB-KW"/>
</dbReference>
<dbReference type="GO" id="GO:0000226">
    <property type="term" value="P:microtubule cytoskeleton organization"/>
    <property type="evidence" value="ECO:0007669"/>
    <property type="project" value="UniProtKB-ARBA"/>
</dbReference>